<keyword evidence="10" id="KW-0966">Cell projection</keyword>
<protein>
    <recommendedName>
        <fullName evidence="3">Flagellar assembly protein FliH</fullName>
    </recommendedName>
</protein>
<keyword evidence="10" id="KW-0969">Cilium</keyword>
<comment type="function">
    <text evidence="1">Needed for flagellar regrowth and assembly.</text>
</comment>
<feature type="domain" description="Flagellar assembly protein FliH/Type III secretion system HrpE" evidence="9">
    <location>
        <begin position="103"/>
        <end position="227"/>
    </location>
</feature>
<dbReference type="InterPro" id="IPR018035">
    <property type="entry name" value="Flagellar_FliH/T3SS_HrpE"/>
</dbReference>
<evidence type="ECO:0000256" key="7">
    <source>
        <dbReference type="ARBA" id="ARBA00023225"/>
    </source>
</evidence>
<evidence type="ECO:0000313" key="10">
    <source>
        <dbReference type="EMBL" id="SKA95127.1"/>
    </source>
</evidence>
<evidence type="ECO:0000256" key="1">
    <source>
        <dbReference type="ARBA" id="ARBA00003041"/>
    </source>
</evidence>
<evidence type="ECO:0000256" key="5">
    <source>
        <dbReference type="ARBA" id="ARBA00022795"/>
    </source>
</evidence>
<dbReference type="EMBL" id="FUYC01000022">
    <property type="protein sequence ID" value="SKA95127.1"/>
    <property type="molecule type" value="Genomic_DNA"/>
</dbReference>
<reference evidence="10 11" key="1">
    <citation type="submission" date="2017-02" db="EMBL/GenBank/DDBJ databases">
        <authorList>
            <person name="Peterson S.W."/>
        </authorList>
    </citation>
    <scope>NUCLEOTIDE SEQUENCE [LARGE SCALE GENOMIC DNA]</scope>
    <source>
        <strain evidence="10 11">DSM 16080</strain>
    </source>
</reference>
<evidence type="ECO:0000256" key="4">
    <source>
        <dbReference type="ARBA" id="ARBA00022448"/>
    </source>
</evidence>
<keyword evidence="11" id="KW-1185">Reference proteome</keyword>
<keyword evidence="5" id="KW-1005">Bacterial flagellum biogenesis</keyword>
<dbReference type="PANTHER" id="PTHR34982:SF1">
    <property type="entry name" value="FLAGELLAR ASSEMBLY PROTEIN FLIH"/>
    <property type="match status" value="1"/>
</dbReference>
<dbReference type="STRING" id="1121449.SAMN02745704_02647"/>
<name>A0A1T4XZW4_9BACT</name>
<organism evidence="10 11">
    <name type="scientific">Paucidesulfovibrio gracilis DSM 16080</name>
    <dbReference type="NCBI Taxonomy" id="1121449"/>
    <lineage>
        <taxon>Bacteria</taxon>
        <taxon>Pseudomonadati</taxon>
        <taxon>Thermodesulfobacteriota</taxon>
        <taxon>Desulfovibrionia</taxon>
        <taxon>Desulfovibrionales</taxon>
        <taxon>Desulfovibrionaceae</taxon>
        <taxon>Paucidesulfovibrio</taxon>
    </lineage>
</organism>
<dbReference type="OrthoDB" id="5470636at2"/>
<dbReference type="Pfam" id="PF02108">
    <property type="entry name" value="FliH"/>
    <property type="match status" value="1"/>
</dbReference>
<gene>
    <name evidence="10" type="ORF">SAMN02745704_02647</name>
</gene>
<evidence type="ECO:0000256" key="6">
    <source>
        <dbReference type="ARBA" id="ARBA00022927"/>
    </source>
</evidence>
<feature type="region of interest" description="Disordered" evidence="8">
    <location>
        <begin position="1"/>
        <end position="24"/>
    </location>
</feature>
<keyword evidence="4" id="KW-0813">Transport</keyword>
<proteinExistence type="inferred from homology"/>
<accession>A0A1T4XZW4</accession>
<evidence type="ECO:0000256" key="2">
    <source>
        <dbReference type="ARBA" id="ARBA00006602"/>
    </source>
</evidence>
<dbReference type="PANTHER" id="PTHR34982">
    <property type="entry name" value="YOP PROTEINS TRANSLOCATION PROTEIN L"/>
    <property type="match status" value="1"/>
</dbReference>
<evidence type="ECO:0000259" key="9">
    <source>
        <dbReference type="Pfam" id="PF02108"/>
    </source>
</evidence>
<dbReference type="GO" id="GO:0044781">
    <property type="term" value="P:bacterial-type flagellum organization"/>
    <property type="evidence" value="ECO:0007669"/>
    <property type="project" value="UniProtKB-KW"/>
</dbReference>
<dbReference type="GO" id="GO:0005829">
    <property type="term" value="C:cytosol"/>
    <property type="evidence" value="ECO:0007669"/>
    <property type="project" value="TreeGrafter"/>
</dbReference>
<comment type="similarity">
    <text evidence="2">Belongs to the FliH family.</text>
</comment>
<dbReference type="SUPFAM" id="SSF160527">
    <property type="entry name" value="V-type ATPase subunit E-like"/>
    <property type="match status" value="1"/>
</dbReference>
<keyword evidence="10" id="KW-0282">Flagellum</keyword>
<dbReference type="GO" id="GO:0015031">
    <property type="term" value="P:protein transport"/>
    <property type="evidence" value="ECO:0007669"/>
    <property type="project" value="UniProtKB-KW"/>
</dbReference>
<sequence>MSLSDRQNAQQPGRVFLGVDTPGPDRMSIQELEGKKRLSWDEAMDQEFVTRVRAKAQSMAKDIITKAMQEAEALREQARQEGLEQGLSQGEQMLQEQLENTATGLGQVLESIGSQADVVWEARKADFLDLIQSAIKTTLGIEMAQRRAEALEMLLQQALERLESDRFLTLRCAPEDADLLEELLQQARHTNPNLVKWMVKPDSSMEAGVVVEAENAKVENDVDGRWRGVQIILDQLALPLPGEES</sequence>
<dbReference type="Gene3D" id="3.30.2320.30">
    <property type="entry name" value="ATP synthase, E subunit, C-terminal"/>
    <property type="match status" value="1"/>
</dbReference>
<evidence type="ECO:0000256" key="8">
    <source>
        <dbReference type="SAM" id="MobiDB-lite"/>
    </source>
</evidence>
<keyword evidence="6" id="KW-0653">Protein transport</keyword>
<dbReference type="RefSeq" id="WP_078718188.1">
    <property type="nucleotide sequence ID" value="NZ_FUYC01000022.1"/>
</dbReference>
<dbReference type="AlphaFoldDB" id="A0A1T4XZW4"/>
<keyword evidence="7" id="KW-1006">Bacterial flagellum protein export</keyword>
<evidence type="ECO:0000313" key="11">
    <source>
        <dbReference type="Proteomes" id="UP000190027"/>
    </source>
</evidence>
<dbReference type="Proteomes" id="UP000190027">
    <property type="component" value="Unassembled WGS sequence"/>
</dbReference>
<dbReference type="InterPro" id="IPR051472">
    <property type="entry name" value="T3SS_Stator/FliH"/>
</dbReference>
<evidence type="ECO:0000256" key="3">
    <source>
        <dbReference type="ARBA" id="ARBA00016507"/>
    </source>
</evidence>
<dbReference type="InterPro" id="IPR038495">
    <property type="entry name" value="ATPase_E_C"/>
</dbReference>
<feature type="compositionally biased region" description="Polar residues" evidence="8">
    <location>
        <begin position="1"/>
        <end position="11"/>
    </location>
</feature>